<feature type="domain" description="Transcription initiation factor TFIID component TAF4 C-terminal" evidence="7">
    <location>
        <begin position="4"/>
        <end position="132"/>
    </location>
</feature>
<protein>
    <recommendedName>
        <fullName evidence="7">Transcription initiation factor TFIID component TAF4 C-terminal domain-containing protein</fullName>
    </recommendedName>
</protein>
<evidence type="ECO:0000256" key="1">
    <source>
        <dbReference type="ARBA" id="ARBA00004123"/>
    </source>
</evidence>
<comment type="subcellular location">
    <subcellularLocation>
        <location evidence="1">Nucleus</location>
    </subcellularLocation>
</comment>
<name>A0A7J7MSS5_9MAGN</name>
<evidence type="ECO:0000313" key="8">
    <source>
        <dbReference type="EMBL" id="KAF6157820.1"/>
    </source>
</evidence>
<dbReference type="GO" id="GO:0003677">
    <property type="term" value="F:DNA binding"/>
    <property type="evidence" value="ECO:0007669"/>
    <property type="project" value="TreeGrafter"/>
</dbReference>
<comment type="caution">
    <text evidence="8">The sequence shown here is derived from an EMBL/GenBank/DDBJ whole genome shotgun (WGS) entry which is preliminary data.</text>
</comment>
<dbReference type="InterPro" id="IPR045144">
    <property type="entry name" value="TAF4"/>
</dbReference>
<dbReference type="InterPro" id="IPR007900">
    <property type="entry name" value="TAF4_C"/>
</dbReference>
<comment type="similarity">
    <text evidence="2">Belongs to the TAF4 family.</text>
</comment>
<dbReference type="GO" id="GO:0005669">
    <property type="term" value="C:transcription factor TFIID complex"/>
    <property type="evidence" value="ECO:0007669"/>
    <property type="project" value="InterPro"/>
</dbReference>
<dbReference type="Pfam" id="PF05236">
    <property type="entry name" value="TAF4"/>
    <property type="match status" value="1"/>
</dbReference>
<evidence type="ECO:0000256" key="6">
    <source>
        <dbReference type="SAM" id="MobiDB-lite"/>
    </source>
</evidence>
<keyword evidence="9" id="KW-1185">Reference proteome</keyword>
<dbReference type="GO" id="GO:0006367">
    <property type="term" value="P:transcription initiation at RNA polymerase II promoter"/>
    <property type="evidence" value="ECO:0007669"/>
    <property type="project" value="TreeGrafter"/>
</dbReference>
<evidence type="ECO:0000256" key="4">
    <source>
        <dbReference type="ARBA" id="ARBA00023163"/>
    </source>
</evidence>
<keyword evidence="3" id="KW-0805">Transcription regulation</keyword>
<dbReference type="Proteomes" id="UP000541444">
    <property type="component" value="Unassembled WGS sequence"/>
</dbReference>
<dbReference type="PANTHER" id="PTHR15138:SF14">
    <property type="entry name" value="TRANSCRIPTION INITIATION FACTOR TFIID SUBUNIT 4"/>
    <property type="match status" value="1"/>
</dbReference>
<evidence type="ECO:0000259" key="7">
    <source>
        <dbReference type="Pfam" id="PF05236"/>
    </source>
</evidence>
<evidence type="ECO:0000256" key="5">
    <source>
        <dbReference type="ARBA" id="ARBA00023242"/>
    </source>
</evidence>
<dbReference type="EMBL" id="JACGCM010001258">
    <property type="protein sequence ID" value="KAF6157820.1"/>
    <property type="molecule type" value="Genomic_DNA"/>
</dbReference>
<reference evidence="8 9" key="1">
    <citation type="journal article" date="2020" name="IScience">
        <title>Genome Sequencing of the Endangered Kingdonia uniflora (Circaeasteraceae, Ranunculales) Reveals Potential Mechanisms of Evolutionary Specialization.</title>
        <authorList>
            <person name="Sun Y."/>
            <person name="Deng T."/>
            <person name="Zhang A."/>
            <person name="Moore M.J."/>
            <person name="Landis J.B."/>
            <person name="Lin N."/>
            <person name="Zhang H."/>
            <person name="Zhang X."/>
            <person name="Huang J."/>
            <person name="Zhang X."/>
            <person name="Sun H."/>
            <person name="Wang H."/>
        </authorList>
    </citation>
    <scope>NUCLEOTIDE SEQUENCE [LARGE SCALE GENOMIC DNA]</scope>
    <source>
        <strain evidence="8">TB1705</strain>
        <tissue evidence="8">Leaf</tissue>
    </source>
</reference>
<keyword evidence="4" id="KW-0804">Transcription</keyword>
<dbReference type="PANTHER" id="PTHR15138">
    <property type="entry name" value="TRANSCRIPTION INITIATION FACTOR TFIID SUBUNIT 4"/>
    <property type="match status" value="1"/>
</dbReference>
<keyword evidence="5" id="KW-0539">Nucleus</keyword>
<feature type="compositionally biased region" description="Polar residues" evidence="6">
    <location>
        <begin position="51"/>
        <end position="85"/>
    </location>
</feature>
<sequence>MADINREEDNKMQTKAANIAARIALGGDDQYIKWQLFAVQARQKREGGNYAGTSTQSGKDMSCKSLSTNGSTTSDENRNSSTSAAVSGDTRKFGKHSVVPPRQRVSRTILVKDMIAVLEREPQMTKSTLVYSFYERMRAE</sequence>
<organism evidence="8 9">
    <name type="scientific">Kingdonia uniflora</name>
    <dbReference type="NCBI Taxonomy" id="39325"/>
    <lineage>
        <taxon>Eukaryota</taxon>
        <taxon>Viridiplantae</taxon>
        <taxon>Streptophyta</taxon>
        <taxon>Embryophyta</taxon>
        <taxon>Tracheophyta</taxon>
        <taxon>Spermatophyta</taxon>
        <taxon>Magnoliopsida</taxon>
        <taxon>Ranunculales</taxon>
        <taxon>Circaeasteraceae</taxon>
        <taxon>Kingdonia</taxon>
    </lineage>
</organism>
<evidence type="ECO:0000313" key="9">
    <source>
        <dbReference type="Proteomes" id="UP000541444"/>
    </source>
</evidence>
<dbReference type="GO" id="GO:0016251">
    <property type="term" value="F:RNA polymerase II general transcription initiation factor activity"/>
    <property type="evidence" value="ECO:0007669"/>
    <property type="project" value="TreeGrafter"/>
</dbReference>
<dbReference type="OrthoDB" id="21060at2759"/>
<evidence type="ECO:0000256" key="3">
    <source>
        <dbReference type="ARBA" id="ARBA00023015"/>
    </source>
</evidence>
<proteinExistence type="inferred from homology"/>
<evidence type="ECO:0000256" key="2">
    <source>
        <dbReference type="ARBA" id="ARBA00006178"/>
    </source>
</evidence>
<gene>
    <name evidence="8" type="ORF">GIB67_038859</name>
</gene>
<dbReference type="AlphaFoldDB" id="A0A7J7MSS5"/>
<accession>A0A7J7MSS5</accession>
<feature type="region of interest" description="Disordered" evidence="6">
    <location>
        <begin position="48"/>
        <end position="102"/>
    </location>
</feature>